<dbReference type="AlphaFoldDB" id="A0AAD9M536"/>
<sequence>MYTDRQPKRSFPEKQIPPNELPSDVRDKRALHRPSRLGPLCSAPSGRLSPPLAPQQASMRGIWVDDPVSACGKGTPRSQSRCKRATSCMTWSRRRAQAQMRTFVSGPREMWPQKTTKLLTRPSQQ</sequence>
<keyword evidence="3" id="KW-1185">Reference proteome</keyword>
<dbReference type="EMBL" id="MU842833">
    <property type="protein sequence ID" value="KAK2032202.1"/>
    <property type="molecule type" value="Genomic_DNA"/>
</dbReference>
<evidence type="ECO:0000313" key="2">
    <source>
        <dbReference type="EMBL" id="KAK2032202.1"/>
    </source>
</evidence>
<feature type="region of interest" description="Disordered" evidence="1">
    <location>
        <begin position="1"/>
        <end position="57"/>
    </location>
</feature>
<organism evidence="2 3">
    <name type="scientific">Colletotrichum zoysiae</name>
    <dbReference type="NCBI Taxonomy" id="1216348"/>
    <lineage>
        <taxon>Eukaryota</taxon>
        <taxon>Fungi</taxon>
        <taxon>Dikarya</taxon>
        <taxon>Ascomycota</taxon>
        <taxon>Pezizomycotina</taxon>
        <taxon>Sordariomycetes</taxon>
        <taxon>Hypocreomycetidae</taxon>
        <taxon>Glomerellales</taxon>
        <taxon>Glomerellaceae</taxon>
        <taxon>Colletotrichum</taxon>
        <taxon>Colletotrichum graminicola species complex</taxon>
    </lineage>
</organism>
<protein>
    <submittedName>
        <fullName evidence="2">Uncharacterized protein</fullName>
    </submittedName>
</protein>
<proteinExistence type="predicted"/>
<accession>A0AAD9M536</accession>
<feature type="compositionally biased region" description="Basic and acidic residues" evidence="1">
    <location>
        <begin position="1"/>
        <end position="12"/>
    </location>
</feature>
<dbReference type="Proteomes" id="UP001232148">
    <property type="component" value="Unassembled WGS sequence"/>
</dbReference>
<evidence type="ECO:0000313" key="3">
    <source>
        <dbReference type="Proteomes" id="UP001232148"/>
    </source>
</evidence>
<gene>
    <name evidence="2" type="ORF">LX32DRAFT_219483</name>
</gene>
<name>A0AAD9M536_9PEZI</name>
<evidence type="ECO:0000256" key="1">
    <source>
        <dbReference type="SAM" id="MobiDB-lite"/>
    </source>
</evidence>
<comment type="caution">
    <text evidence="2">The sequence shown here is derived from an EMBL/GenBank/DDBJ whole genome shotgun (WGS) entry which is preliminary data.</text>
</comment>
<reference evidence="2" key="1">
    <citation type="submission" date="2021-06" db="EMBL/GenBank/DDBJ databases">
        <title>Comparative genomics, transcriptomics and evolutionary studies reveal genomic signatures of adaptation to plant cell wall in hemibiotrophic fungi.</title>
        <authorList>
            <consortium name="DOE Joint Genome Institute"/>
            <person name="Baroncelli R."/>
            <person name="Diaz J.F."/>
            <person name="Benocci T."/>
            <person name="Peng M."/>
            <person name="Battaglia E."/>
            <person name="Haridas S."/>
            <person name="Andreopoulos W."/>
            <person name="Labutti K."/>
            <person name="Pangilinan J."/>
            <person name="Floch G.L."/>
            <person name="Makela M.R."/>
            <person name="Henrissat B."/>
            <person name="Grigoriev I.V."/>
            <person name="Crouch J.A."/>
            <person name="De Vries R.P."/>
            <person name="Sukno S.A."/>
            <person name="Thon M.R."/>
        </authorList>
    </citation>
    <scope>NUCLEOTIDE SEQUENCE</scope>
    <source>
        <strain evidence="2">MAFF235873</strain>
    </source>
</reference>